<accession>C0FZW6</accession>
<reference evidence="3 4" key="2">
    <citation type="submission" date="2009-03" db="EMBL/GenBank/DDBJ databases">
        <title>Draft genome sequence of Roseburia inulinivorans (DSM 16841).</title>
        <authorList>
            <person name="Sudarsanam P."/>
            <person name="Ley R."/>
            <person name="Guruge J."/>
            <person name="Turnbaugh P.J."/>
            <person name="Mahowald M."/>
            <person name="Liep D."/>
            <person name="Gordon J."/>
        </authorList>
    </citation>
    <scope>NUCLEOTIDE SEQUENCE [LARGE SCALE GENOMIC DNA]</scope>
    <source>
        <strain evidence="3 4">DSM 16841</strain>
    </source>
</reference>
<proteinExistence type="predicted"/>
<gene>
    <name evidence="3" type="ORF">ROSEINA2194_04313</name>
</gene>
<evidence type="ECO:0000256" key="1">
    <source>
        <dbReference type="SAM" id="MobiDB-lite"/>
    </source>
</evidence>
<dbReference type="Proteomes" id="UP000003561">
    <property type="component" value="Unassembled WGS sequence"/>
</dbReference>
<dbReference type="EMBL" id="ACFY01000170">
    <property type="protein sequence ID" value="EEG91836.1"/>
    <property type="molecule type" value="Genomic_DNA"/>
</dbReference>
<organism evidence="3 4">
    <name type="scientific">Roseburia inulinivorans DSM 16841</name>
    <dbReference type="NCBI Taxonomy" id="622312"/>
    <lineage>
        <taxon>Bacteria</taxon>
        <taxon>Bacillati</taxon>
        <taxon>Bacillota</taxon>
        <taxon>Clostridia</taxon>
        <taxon>Lachnospirales</taxon>
        <taxon>Lachnospiraceae</taxon>
        <taxon>Roseburia</taxon>
    </lineage>
</organism>
<reference evidence="3 4" key="1">
    <citation type="submission" date="2009-02" db="EMBL/GenBank/DDBJ databases">
        <authorList>
            <person name="Fulton L."/>
            <person name="Clifton S."/>
            <person name="Fulton B."/>
            <person name="Xu J."/>
            <person name="Minx P."/>
            <person name="Pepin K.H."/>
            <person name="Johnson M."/>
            <person name="Bhonagiri V."/>
            <person name="Nash W.E."/>
            <person name="Mardis E.R."/>
            <person name="Wilson R.K."/>
        </authorList>
    </citation>
    <scope>NUCLEOTIDE SEQUENCE [LARGE SCALE GENOMIC DNA]</scope>
    <source>
        <strain evidence="3 4">DSM 16841</strain>
    </source>
</reference>
<keyword evidence="2" id="KW-0472">Membrane</keyword>
<dbReference type="eggNOG" id="COG2911">
    <property type="taxonomic scope" value="Bacteria"/>
</dbReference>
<name>C0FZW6_9FIRM</name>
<feature type="transmembrane region" description="Helical" evidence="2">
    <location>
        <begin position="18"/>
        <end position="39"/>
    </location>
</feature>
<dbReference type="AlphaFoldDB" id="C0FZW6"/>
<feature type="region of interest" description="Disordered" evidence="1">
    <location>
        <begin position="264"/>
        <end position="415"/>
    </location>
</feature>
<comment type="caution">
    <text evidence="3">The sequence shown here is derived from an EMBL/GenBank/DDBJ whole genome shotgun (WGS) entry which is preliminary data.</text>
</comment>
<feature type="compositionally biased region" description="Basic and acidic residues" evidence="1">
    <location>
        <begin position="356"/>
        <end position="374"/>
    </location>
</feature>
<feature type="compositionally biased region" description="Acidic residues" evidence="1">
    <location>
        <begin position="264"/>
        <end position="313"/>
    </location>
</feature>
<keyword evidence="2" id="KW-0812">Transmembrane</keyword>
<evidence type="ECO:0000256" key="2">
    <source>
        <dbReference type="SAM" id="Phobius"/>
    </source>
</evidence>
<evidence type="ECO:0000313" key="3">
    <source>
        <dbReference type="EMBL" id="EEG91836.1"/>
    </source>
</evidence>
<protein>
    <submittedName>
        <fullName evidence="3">Uncharacterized protein</fullName>
    </submittedName>
</protein>
<feature type="transmembrane region" description="Helical" evidence="2">
    <location>
        <begin position="45"/>
        <end position="63"/>
    </location>
</feature>
<sequence length="428" mass="47731">MQVEVALMEKKKEKNYRLSLVISILIAACLFVADLYIMINMPQNVLALVAVNVLFLAAIYYVIDAVTRQISAAAERKEEQYDSIFKSEKASYLLLRKTFDDLYELIEKGNQSRKANVEDIIHAQKAVAKVSIGRSKENADALMNSNDHIMEKISMLEAVLSDNVSHPAPETNKNDSAYAQNILDNQNKILQQLEVLQNTLNTIGADAKIAAESAKQNFFTEERILAEENKIEKEEPQVQGAAVEEIPSAAGEATVMEETPIEEVPSDMEETPIEEEPSVMEETPIEEEPSAMEETPIEEEPSVMEETPIEEEPSVMKETPIEEEPSVMKETPIEEEPSVMEETPIEEVPSDMEEPSIGKEEVSSPEEDLSKYDDIMVDTLTDSDDNVPVEKIPLEDETVVDDEPAMPDLSDPNKVMTPDEIAALIANL</sequence>
<keyword evidence="2" id="KW-1133">Transmembrane helix</keyword>
<feature type="compositionally biased region" description="Acidic residues" evidence="1">
    <location>
        <begin position="333"/>
        <end position="354"/>
    </location>
</feature>
<evidence type="ECO:0000313" key="4">
    <source>
        <dbReference type="Proteomes" id="UP000003561"/>
    </source>
</evidence>
<feature type="compositionally biased region" description="Acidic residues" evidence="1">
    <location>
        <begin position="395"/>
        <end position="405"/>
    </location>
</feature>